<reference evidence="2" key="1">
    <citation type="submission" date="2019-02" db="EMBL/GenBank/DDBJ databases">
        <title>Halonotius sp. a new haloarchaeum isolated from saline soil.</title>
        <authorList>
            <person name="Duran-Viseras A."/>
            <person name="Sanchez-Porro C."/>
            <person name="Ventosa A."/>
        </authorList>
    </citation>
    <scope>NUCLEOTIDE SEQUENCE</scope>
    <source>
        <strain evidence="2">F15B</strain>
    </source>
</reference>
<dbReference type="NCBIfam" id="NF041918">
    <property type="entry name" value="SAMP1"/>
    <property type="match status" value="1"/>
</dbReference>
<dbReference type="InterPro" id="IPR012675">
    <property type="entry name" value="Beta-grasp_dom_sf"/>
</dbReference>
<dbReference type="PANTHER" id="PTHR38031:SF1">
    <property type="entry name" value="SULFUR CARRIER PROTEIN CYSO"/>
    <property type="match status" value="1"/>
</dbReference>
<sequence>MRWKLFADLAERAGDDEIEVAVGDSEPTAADALDALLADYPELEDRVFTADGDLESHLNLLRNGENVSDTGLATPVSDDDELALFPPVSGG</sequence>
<dbReference type="InterPro" id="IPR010038">
    <property type="entry name" value="MoaD_arc-typ"/>
</dbReference>
<dbReference type="InterPro" id="IPR016155">
    <property type="entry name" value="Mopterin_synth/thiamin_S_b"/>
</dbReference>
<gene>
    <name evidence="2" type="ORF">EGH24_06175</name>
</gene>
<evidence type="ECO:0000256" key="1">
    <source>
        <dbReference type="SAM" id="MobiDB-lite"/>
    </source>
</evidence>
<comment type="caution">
    <text evidence="2">The sequence shown here is derived from an EMBL/GenBank/DDBJ whole genome shotgun (WGS) entry which is preliminary data.</text>
</comment>
<proteinExistence type="predicted"/>
<accession>A0A8J8P8S5</accession>
<dbReference type="SUPFAM" id="SSF54285">
    <property type="entry name" value="MoaD/ThiS"/>
    <property type="match status" value="1"/>
</dbReference>
<dbReference type="Pfam" id="PF02597">
    <property type="entry name" value="ThiS"/>
    <property type="match status" value="1"/>
</dbReference>
<dbReference type="EMBL" id="RKLU01000002">
    <property type="protein sequence ID" value="TQQ83015.1"/>
    <property type="molecule type" value="Genomic_DNA"/>
</dbReference>
<dbReference type="OrthoDB" id="98357at2157"/>
<dbReference type="InterPro" id="IPR052045">
    <property type="entry name" value="Sulfur_Carrier/Prot_Modifier"/>
</dbReference>
<dbReference type="RefSeq" id="WP_142979279.1">
    <property type="nucleotide sequence ID" value="NZ_RKLU01000002.1"/>
</dbReference>
<keyword evidence="3" id="KW-1185">Reference proteome</keyword>
<evidence type="ECO:0000313" key="3">
    <source>
        <dbReference type="Proteomes" id="UP000705823"/>
    </source>
</evidence>
<dbReference type="AlphaFoldDB" id="A0A8J8P8S5"/>
<dbReference type="PANTHER" id="PTHR38031">
    <property type="entry name" value="SULFUR CARRIER PROTEIN SLR0821-RELATED"/>
    <property type="match status" value="1"/>
</dbReference>
<evidence type="ECO:0000313" key="2">
    <source>
        <dbReference type="EMBL" id="TQQ83015.1"/>
    </source>
</evidence>
<dbReference type="Proteomes" id="UP000705823">
    <property type="component" value="Unassembled WGS sequence"/>
</dbReference>
<protein>
    <submittedName>
        <fullName evidence="2">MoaD/ThiS family protein</fullName>
    </submittedName>
</protein>
<organism evidence="2 3">
    <name type="scientific">Halonotius terrestris</name>
    <dbReference type="NCBI Taxonomy" id="2487750"/>
    <lineage>
        <taxon>Archaea</taxon>
        <taxon>Methanobacteriati</taxon>
        <taxon>Methanobacteriota</taxon>
        <taxon>Stenosarchaea group</taxon>
        <taxon>Halobacteria</taxon>
        <taxon>Halobacteriales</taxon>
        <taxon>Haloferacaceae</taxon>
        <taxon>Halonotius</taxon>
    </lineage>
</organism>
<dbReference type="InterPro" id="IPR003749">
    <property type="entry name" value="ThiS/MoaD-like"/>
</dbReference>
<feature type="region of interest" description="Disordered" evidence="1">
    <location>
        <begin position="71"/>
        <end position="91"/>
    </location>
</feature>
<dbReference type="InterPro" id="IPR054834">
    <property type="entry name" value="SAMP1_3"/>
</dbReference>
<dbReference type="NCBIfam" id="TIGR01687">
    <property type="entry name" value="moaD_arch"/>
    <property type="match status" value="1"/>
</dbReference>
<name>A0A8J8P8S5_9EURY</name>
<dbReference type="Gene3D" id="3.10.20.30">
    <property type="match status" value="1"/>
</dbReference>